<dbReference type="GO" id="GO:0004674">
    <property type="term" value="F:protein serine/threonine kinase activity"/>
    <property type="evidence" value="ECO:0000318"/>
    <property type="project" value="GO_Central"/>
</dbReference>
<keyword evidence="7 10" id="KW-0067">ATP-binding</keyword>
<dbReference type="GO" id="GO:0005737">
    <property type="term" value="C:cytoplasm"/>
    <property type="evidence" value="ECO:0000318"/>
    <property type="project" value="GO_Central"/>
</dbReference>
<protein>
    <recommendedName>
        <fullName evidence="2">non-specific serine/threonine protein kinase</fullName>
        <ecNumber evidence="2">2.7.11.1</ecNumber>
    </recommendedName>
</protein>
<keyword evidence="5 10" id="KW-0547">Nucleotide-binding</keyword>
<keyword evidence="6 13" id="KW-0418">Kinase</keyword>
<evidence type="ECO:0000313" key="14">
    <source>
        <dbReference type="Proteomes" id="UP000036987"/>
    </source>
</evidence>
<evidence type="ECO:0000256" key="11">
    <source>
        <dbReference type="RuleBase" id="RU000304"/>
    </source>
</evidence>
<gene>
    <name evidence="13" type="ORF">ZOSMA_356G00190</name>
</gene>
<keyword evidence="3 11" id="KW-0723">Serine/threonine-protein kinase</keyword>
<evidence type="ECO:0000256" key="5">
    <source>
        <dbReference type="ARBA" id="ARBA00022741"/>
    </source>
</evidence>
<dbReference type="SUPFAM" id="SSF56112">
    <property type="entry name" value="Protein kinase-like (PK-like)"/>
    <property type="match status" value="1"/>
</dbReference>
<dbReference type="Gene3D" id="1.10.510.10">
    <property type="entry name" value="Transferase(Phosphotransferase) domain 1"/>
    <property type="match status" value="1"/>
</dbReference>
<dbReference type="InterPro" id="IPR017441">
    <property type="entry name" value="Protein_kinase_ATP_BS"/>
</dbReference>
<dbReference type="GO" id="GO:0005634">
    <property type="term" value="C:nucleus"/>
    <property type="evidence" value="ECO:0000318"/>
    <property type="project" value="GO_Central"/>
</dbReference>
<comment type="catalytic activity">
    <reaction evidence="8">
        <text>L-threonyl-[protein] + ATP = O-phospho-L-threonyl-[protein] + ADP + H(+)</text>
        <dbReference type="Rhea" id="RHEA:46608"/>
        <dbReference type="Rhea" id="RHEA-COMP:11060"/>
        <dbReference type="Rhea" id="RHEA-COMP:11605"/>
        <dbReference type="ChEBI" id="CHEBI:15378"/>
        <dbReference type="ChEBI" id="CHEBI:30013"/>
        <dbReference type="ChEBI" id="CHEBI:30616"/>
        <dbReference type="ChEBI" id="CHEBI:61977"/>
        <dbReference type="ChEBI" id="CHEBI:456216"/>
        <dbReference type="EC" id="2.7.11.1"/>
    </reaction>
</comment>
<dbReference type="EMBL" id="LFYR01001115">
    <property type="protein sequence ID" value="KMZ64659.1"/>
    <property type="molecule type" value="Genomic_DNA"/>
</dbReference>
<dbReference type="EC" id="2.7.11.1" evidence="2"/>
<proteinExistence type="inferred from homology"/>
<dbReference type="FunFam" id="1.10.510.10:FF:000265">
    <property type="entry name" value="Putative LOV domain-containing protein"/>
    <property type="match status" value="1"/>
</dbReference>
<evidence type="ECO:0000256" key="2">
    <source>
        <dbReference type="ARBA" id="ARBA00012513"/>
    </source>
</evidence>
<evidence type="ECO:0000256" key="9">
    <source>
        <dbReference type="ARBA" id="ARBA00048679"/>
    </source>
</evidence>
<evidence type="ECO:0000256" key="10">
    <source>
        <dbReference type="PROSITE-ProRule" id="PRU10141"/>
    </source>
</evidence>
<dbReference type="SMART" id="SM00220">
    <property type="entry name" value="S_TKc"/>
    <property type="match status" value="1"/>
</dbReference>
<evidence type="ECO:0000256" key="7">
    <source>
        <dbReference type="ARBA" id="ARBA00022840"/>
    </source>
</evidence>
<keyword evidence="4" id="KW-0808">Transferase</keyword>
<dbReference type="InterPro" id="IPR011009">
    <property type="entry name" value="Kinase-like_dom_sf"/>
</dbReference>
<dbReference type="PROSITE" id="PS00108">
    <property type="entry name" value="PROTEIN_KINASE_ST"/>
    <property type="match status" value="1"/>
</dbReference>
<feature type="binding site" evidence="10">
    <location>
        <position position="42"/>
    </location>
    <ligand>
        <name>ATP</name>
        <dbReference type="ChEBI" id="CHEBI:30616"/>
    </ligand>
</feature>
<dbReference type="OMA" id="MLRENTH"/>
<feature type="domain" description="Protein kinase" evidence="12">
    <location>
        <begin position="13"/>
        <end position="302"/>
    </location>
</feature>
<evidence type="ECO:0000259" key="12">
    <source>
        <dbReference type="PROSITE" id="PS50011"/>
    </source>
</evidence>
<sequence length="330" mass="37546">VLEGGEQIGLHHFRPVRPLGSGDSGSVHLVELVGTGEYFALKTTEKKIILNRNKVHRALAECEILSMLDHPFLPTLYASFQTDTHICLITDFYPGGELFMLLERQPSKVLREDAVRFFASEVVVSLEYLHCQGVIYRDLKPENVLLQADGHLTLIDYDLSCLTSCQPQLLFSHSGNKQNENQKEEIAHPIFFAEPMRESNSFVGTEEYIAPEIIAANGHTSEVDWWAFGILLYEMFYGHTPFRGRTRQKTFTNILHKDVKFPSKILVSLPAKQLIVRLLHRDPKSRLGSSEGANEIKQHPFFHGINWALVRHMKLPNLDAPLVFLEDMSL</sequence>
<dbReference type="Proteomes" id="UP000036987">
    <property type="component" value="Unassembled WGS sequence"/>
</dbReference>
<dbReference type="InterPro" id="IPR008271">
    <property type="entry name" value="Ser/Thr_kinase_AS"/>
</dbReference>
<dbReference type="InterPro" id="IPR000719">
    <property type="entry name" value="Prot_kinase_dom"/>
</dbReference>
<comment type="similarity">
    <text evidence="1">Belongs to the protein kinase superfamily. AGC Ser/Thr protein kinase family.</text>
</comment>
<evidence type="ECO:0000256" key="6">
    <source>
        <dbReference type="ARBA" id="ARBA00022777"/>
    </source>
</evidence>
<feature type="non-terminal residue" evidence="13">
    <location>
        <position position="1"/>
    </location>
</feature>
<dbReference type="PANTHER" id="PTHR45637">
    <property type="entry name" value="FLIPPASE KINASE 1-RELATED"/>
    <property type="match status" value="1"/>
</dbReference>
<comment type="caution">
    <text evidence="13">The sequence shown here is derived from an EMBL/GenBank/DDBJ whole genome shotgun (WGS) entry which is preliminary data.</text>
</comment>
<dbReference type="GO" id="GO:0005524">
    <property type="term" value="F:ATP binding"/>
    <property type="evidence" value="ECO:0007669"/>
    <property type="project" value="UniProtKB-UniRule"/>
</dbReference>
<dbReference type="PROSITE" id="PS00107">
    <property type="entry name" value="PROTEIN_KINASE_ATP"/>
    <property type="match status" value="1"/>
</dbReference>
<name>A0A0K9P6P6_ZOSMR</name>
<reference evidence="14" key="1">
    <citation type="journal article" date="2016" name="Nature">
        <title>The genome of the seagrass Zostera marina reveals angiosperm adaptation to the sea.</title>
        <authorList>
            <person name="Olsen J.L."/>
            <person name="Rouze P."/>
            <person name="Verhelst B."/>
            <person name="Lin Y.-C."/>
            <person name="Bayer T."/>
            <person name="Collen J."/>
            <person name="Dattolo E."/>
            <person name="De Paoli E."/>
            <person name="Dittami S."/>
            <person name="Maumus F."/>
            <person name="Michel G."/>
            <person name="Kersting A."/>
            <person name="Lauritano C."/>
            <person name="Lohaus R."/>
            <person name="Toepel M."/>
            <person name="Tonon T."/>
            <person name="Vanneste K."/>
            <person name="Amirebrahimi M."/>
            <person name="Brakel J."/>
            <person name="Bostroem C."/>
            <person name="Chovatia M."/>
            <person name="Grimwood J."/>
            <person name="Jenkins J.W."/>
            <person name="Jueterbock A."/>
            <person name="Mraz A."/>
            <person name="Stam W.T."/>
            <person name="Tice H."/>
            <person name="Bornberg-Bauer E."/>
            <person name="Green P.J."/>
            <person name="Pearson G.A."/>
            <person name="Procaccini G."/>
            <person name="Duarte C.M."/>
            <person name="Schmutz J."/>
            <person name="Reusch T.B.H."/>
            <person name="Van de Peer Y."/>
        </authorList>
    </citation>
    <scope>NUCLEOTIDE SEQUENCE [LARGE SCALE GENOMIC DNA]</scope>
    <source>
        <strain evidence="14">cv. Finnish</strain>
    </source>
</reference>
<dbReference type="PROSITE" id="PS50011">
    <property type="entry name" value="PROTEIN_KINASE_DOM"/>
    <property type="match status" value="1"/>
</dbReference>
<dbReference type="CDD" id="cd05574">
    <property type="entry name" value="STKc_phototropin_like"/>
    <property type="match status" value="1"/>
</dbReference>
<dbReference type="STRING" id="29655.A0A0K9P6P6"/>
<dbReference type="AlphaFoldDB" id="A0A0K9P6P6"/>
<dbReference type="Pfam" id="PF00069">
    <property type="entry name" value="Pkinase"/>
    <property type="match status" value="1"/>
</dbReference>
<dbReference type="GO" id="GO:0005886">
    <property type="term" value="C:plasma membrane"/>
    <property type="evidence" value="ECO:0000318"/>
    <property type="project" value="GO_Central"/>
</dbReference>
<comment type="catalytic activity">
    <reaction evidence="9">
        <text>L-seryl-[protein] + ATP = O-phospho-L-seryl-[protein] + ADP + H(+)</text>
        <dbReference type="Rhea" id="RHEA:17989"/>
        <dbReference type="Rhea" id="RHEA-COMP:9863"/>
        <dbReference type="Rhea" id="RHEA-COMP:11604"/>
        <dbReference type="ChEBI" id="CHEBI:15378"/>
        <dbReference type="ChEBI" id="CHEBI:29999"/>
        <dbReference type="ChEBI" id="CHEBI:30616"/>
        <dbReference type="ChEBI" id="CHEBI:83421"/>
        <dbReference type="ChEBI" id="CHEBI:456216"/>
        <dbReference type="EC" id="2.7.11.1"/>
    </reaction>
</comment>
<evidence type="ECO:0000256" key="3">
    <source>
        <dbReference type="ARBA" id="ARBA00022527"/>
    </source>
</evidence>
<dbReference type="OrthoDB" id="432483at2759"/>
<evidence type="ECO:0000313" key="13">
    <source>
        <dbReference type="EMBL" id="KMZ64659.1"/>
    </source>
</evidence>
<evidence type="ECO:0000256" key="4">
    <source>
        <dbReference type="ARBA" id="ARBA00022679"/>
    </source>
</evidence>
<evidence type="ECO:0000256" key="8">
    <source>
        <dbReference type="ARBA" id="ARBA00047899"/>
    </source>
</evidence>
<keyword evidence="14" id="KW-1185">Reference proteome</keyword>
<organism evidence="13 14">
    <name type="scientific">Zostera marina</name>
    <name type="common">Eelgrass</name>
    <dbReference type="NCBI Taxonomy" id="29655"/>
    <lineage>
        <taxon>Eukaryota</taxon>
        <taxon>Viridiplantae</taxon>
        <taxon>Streptophyta</taxon>
        <taxon>Embryophyta</taxon>
        <taxon>Tracheophyta</taxon>
        <taxon>Spermatophyta</taxon>
        <taxon>Magnoliopsida</taxon>
        <taxon>Liliopsida</taxon>
        <taxon>Zosteraceae</taxon>
        <taxon>Zostera</taxon>
    </lineage>
</organism>
<accession>A0A0K9P6P6</accession>
<evidence type="ECO:0000256" key="1">
    <source>
        <dbReference type="ARBA" id="ARBA00009903"/>
    </source>
</evidence>
<dbReference type="Gene3D" id="3.30.200.20">
    <property type="entry name" value="Phosphorylase Kinase, domain 1"/>
    <property type="match status" value="1"/>
</dbReference>